<evidence type="ECO:0000256" key="2">
    <source>
        <dbReference type="ARBA" id="ARBA00005318"/>
    </source>
</evidence>
<dbReference type="InterPro" id="IPR043129">
    <property type="entry name" value="ATPase_NBD"/>
</dbReference>
<dbReference type="InterPro" id="IPR025691">
    <property type="entry name" value="GspL_pp_dom"/>
</dbReference>
<reference evidence="12 13" key="1">
    <citation type="submission" date="2021-03" db="EMBL/GenBank/DDBJ databases">
        <title>Geobacter metallireducens gen. nov. sp. nov., a microorganism capable of coupling the complete oxidation of organic compounds to the reduction of iron and other metals.</title>
        <authorList>
            <person name="Li Y."/>
        </authorList>
    </citation>
    <scope>NUCLEOTIDE SEQUENCE [LARGE SCALE GENOMIC DNA]</scope>
    <source>
        <strain evidence="12 13">Jerry-YX</strain>
    </source>
</reference>
<keyword evidence="6 10" id="KW-0812">Transmembrane</keyword>
<evidence type="ECO:0000256" key="3">
    <source>
        <dbReference type="ARBA" id="ARBA00022448"/>
    </source>
</evidence>
<evidence type="ECO:0000256" key="4">
    <source>
        <dbReference type="ARBA" id="ARBA00022475"/>
    </source>
</evidence>
<keyword evidence="7" id="KW-0653">Protein transport</keyword>
<protein>
    <submittedName>
        <fullName evidence="12">Type II secretion system protein GspL</fullName>
    </submittedName>
</protein>
<keyword evidence="3" id="KW-0813">Transport</keyword>
<evidence type="ECO:0000259" key="11">
    <source>
        <dbReference type="Pfam" id="PF12693"/>
    </source>
</evidence>
<comment type="similarity">
    <text evidence="2">Belongs to the GSP L family.</text>
</comment>
<sequence length="428" mass="45990">MTYLILEWTGTELIAGRFLQSRGELLFQGSASRPASGVEELAEALKALAPADGTGCRIALSLPLSHFFMRDMELPIRDRRKLREVLPLELKGETALETDELAFSGLPLADGKVLALWGRERELAAHISAAVAAGVEPEVLTAAPLHWNGLLPENMQGIVALTDGLSLALFRDGEPLFFRALTTDEDCSRTLALLEISKGITVERLYRLDASGDGNGTPLPVDGELAAAFAGDGATARLHGSAWGLARSMARGEAVDFRSGSLAWTKGKEMARRQLRLPIILAGLLLVLLSADAGIRYALVKRDLTSLDASIGTIYREVFPGRKKGVDEAAELRAEIRKLGAGGEKSQVMATLNRLADAKGDEIQGLYEVEIDRAQVRLKGDARSAQAVNGFKNRLAPMLAPIELGQITSKPDGTVTFVLRGTMKEGAQ</sequence>
<keyword evidence="8 10" id="KW-1133">Transmembrane helix</keyword>
<name>A0ABX7Q6G7_9BACT</name>
<keyword evidence="4" id="KW-1003">Cell membrane</keyword>
<dbReference type="EMBL" id="CP071382">
    <property type="protein sequence ID" value="QSV46590.1"/>
    <property type="molecule type" value="Genomic_DNA"/>
</dbReference>
<dbReference type="InterPro" id="IPR007812">
    <property type="entry name" value="T2SS_protein-GspL"/>
</dbReference>
<keyword evidence="13" id="KW-1185">Reference proteome</keyword>
<dbReference type="RefSeq" id="WP_207164369.1">
    <property type="nucleotide sequence ID" value="NZ_CP071382.1"/>
</dbReference>
<evidence type="ECO:0000313" key="13">
    <source>
        <dbReference type="Proteomes" id="UP000663651"/>
    </source>
</evidence>
<evidence type="ECO:0000313" key="12">
    <source>
        <dbReference type="EMBL" id="QSV46590.1"/>
    </source>
</evidence>
<proteinExistence type="inferred from homology"/>
<dbReference type="Gene3D" id="3.30.420.380">
    <property type="match status" value="1"/>
</dbReference>
<keyword evidence="9 10" id="KW-0472">Membrane</keyword>
<dbReference type="NCBIfam" id="TIGR01709">
    <property type="entry name" value="typeII_sec_gspL"/>
    <property type="match status" value="1"/>
</dbReference>
<organism evidence="12 13">
    <name type="scientific">Geobacter benzoatilyticus</name>
    <dbReference type="NCBI Taxonomy" id="2815309"/>
    <lineage>
        <taxon>Bacteria</taxon>
        <taxon>Pseudomonadati</taxon>
        <taxon>Thermodesulfobacteriota</taxon>
        <taxon>Desulfuromonadia</taxon>
        <taxon>Geobacterales</taxon>
        <taxon>Geobacteraceae</taxon>
        <taxon>Geobacter</taxon>
    </lineage>
</organism>
<evidence type="ECO:0000256" key="10">
    <source>
        <dbReference type="SAM" id="Phobius"/>
    </source>
</evidence>
<feature type="transmembrane region" description="Helical" evidence="10">
    <location>
        <begin position="277"/>
        <end position="299"/>
    </location>
</feature>
<evidence type="ECO:0000256" key="1">
    <source>
        <dbReference type="ARBA" id="ARBA00004533"/>
    </source>
</evidence>
<dbReference type="Pfam" id="PF12693">
    <property type="entry name" value="GspL_C"/>
    <property type="match status" value="1"/>
</dbReference>
<accession>A0ABX7Q6G7</accession>
<evidence type="ECO:0000256" key="9">
    <source>
        <dbReference type="ARBA" id="ARBA00023136"/>
    </source>
</evidence>
<evidence type="ECO:0000256" key="8">
    <source>
        <dbReference type="ARBA" id="ARBA00022989"/>
    </source>
</evidence>
<comment type="subcellular location">
    <subcellularLocation>
        <location evidence="1">Cell inner membrane</location>
    </subcellularLocation>
</comment>
<evidence type="ECO:0000256" key="7">
    <source>
        <dbReference type="ARBA" id="ARBA00022927"/>
    </source>
</evidence>
<feature type="domain" description="GspL periplasmic" evidence="11">
    <location>
        <begin position="274"/>
        <end position="412"/>
    </location>
</feature>
<gene>
    <name evidence="12" type="ORF">JZM60_04745</name>
</gene>
<evidence type="ECO:0000256" key="5">
    <source>
        <dbReference type="ARBA" id="ARBA00022519"/>
    </source>
</evidence>
<dbReference type="SUPFAM" id="SSF53067">
    <property type="entry name" value="Actin-like ATPase domain"/>
    <property type="match status" value="1"/>
</dbReference>
<dbReference type="Proteomes" id="UP000663651">
    <property type="component" value="Chromosome"/>
</dbReference>
<evidence type="ECO:0000256" key="6">
    <source>
        <dbReference type="ARBA" id="ARBA00022692"/>
    </source>
</evidence>
<keyword evidence="5" id="KW-0997">Cell inner membrane</keyword>